<sequence length="25" mass="2947">VIDKKIFKDIGFLDWSIFISFIVMA</sequence>
<protein>
    <submittedName>
        <fullName evidence="1">Uncharacterized protein</fullName>
    </submittedName>
</protein>
<accession>A0A383BCJ8</accession>
<dbReference type="EMBL" id="UINC01199213">
    <property type="protein sequence ID" value="SVE17529.1"/>
    <property type="molecule type" value="Genomic_DNA"/>
</dbReference>
<reference evidence="1" key="1">
    <citation type="submission" date="2018-05" db="EMBL/GenBank/DDBJ databases">
        <authorList>
            <person name="Lanie J.A."/>
            <person name="Ng W.-L."/>
            <person name="Kazmierczak K.M."/>
            <person name="Andrzejewski T.M."/>
            <person name="Davidsen T.M."/>
            <person name="Wayne K.J."/>
            <person name="Tettelin H."/>
            <person name="Glass J.I."/>
            <person name="Rusch D."/>
            <person name="Podicherti R."/>
            <person name="Tsui H.-C.T."/>
            <person name="Winkler M.E."/>
        </authorList>
    </citation>
    <scope>NUCLEOTIDE SEQUENCE</scope>
</reference>
<evidence type="ECO:0000313" key="1">
    <source>
        <dbReference type="EMBL" id="SVE17529.1"/>
    </source>
</evidence>
<proteinExistence type="predicted"/>
<dbReference type="AlphaFoldDB" id="A0A383BCJ8"/>
<gene>
    <name evidence="1" type="ORF">METZ01_LOCUS470383</name>
</gene>
<feature type="non-terminal residue" evidence="1">
    <location>
        <position position="25"/>
    </location>
</feature>
<name>A0A383BCJ8_9ZZZZ</name>
<feature type="non-terminal residue" evidence="1">
    <location>
        <position position="1"/>
    </location>
</feature>
<organism evidence="1">
    <name type="scientific">marine metagenome</name>
    <dbReference type="NCBI Taxonomy" id="408172"/>
    <lineage>
        <taxon>unclassified sequences</taxon>
        <taxon>metagenomes</taxon>
        <taxon>ecological metagenomes</taxon>
    </lineage>
</organism>